<accession>K9ZI79</accession>
<dbReference type="EMBL" id="CP003659">
    <property type="protein sequence ID" value="AFZ58247.1"/>
    <property type="molecule type" value="Genomic_DNA"/>
</dbReference>
<sequence length="248" mass="29420">MDSQQFFNDELLEKRIETFYGYGNYEGKYWFIGMEEAGGKDFEDINCRINIWEKRGKNEIDDVAEYHQDMGWWDEKIQNTWKGLIRITLSANGKDNIDVEDIRKYQLDELGRRDKETCLLELLPLPSPSIDDWIYARHSKLPFLSDRETYKNYCIEKRINHISQRIKEHKPKAVVFYGMGYECYWRKIADIEFTKIEVAKTEDSKKHYFFIGKNNQTVFVMVKHSVAFGVTSDYFHDIGKSITAKLAE</sequence>
<organism evidence="1 2">
    <name type="scientific">Anabaena cylindrica (strain ATCC 27899 / PCC 7122)</name>
    <dbReference type="NCBI Taxonomy" id="272123"/>
    <lineage>
        <taxon>Bacteria</taxon>
        <taxon>Bacillati</taxon>
        <taxon>Cyanobacteriota</taxon>
        <taxon>Cyanophyceae</taxon>
        <taxon>Nostocales</taxon>
        <taxon>Nostocaceae</taxon>
        <taxon>Anabaena</taxon>
    </lineage>
</organism>
<reference evidence="2" key="1">
    <citation type="journal article" date="2013" name="Proc. Natl. Acad. Sci. U.S.A.">
        <title>Improving the coverage of the cyanobacterial phylum using diversity-driven genome sequencing.</title>
        <authorList>
            <person name="Shih P.M."/>
            <person name="Wu D."/>
            <person name="Latifi A."/>
            <person name="Axen S.D."/>
            <person name="Fewer D.P."/>
            <person name="Talla E."/>
            <person name="Calteau A."/>
            <person name="Cai F."/>
            <person name="Tandeau de Marsac N."/>
            <person name="Rippka R."/>
            <person name="Herdman M."/>
            <person name="Sivonen K."/>
            <person name="Coursin T."/>
            <person name="Laurent T."/>
            <person name="Goodwin L."/>
            <person name="Nolan M."/>
            <person name="Davenport K.W."/>
            <person name="Han C.S."/>
            <person name="Rubin E.M."/>
            <person name="Eisen J.A."/>
            <person name="Woyke T."/>
            <person name="Gugger M."/>
            <person name="Kerfeld C.A."/>
        </authorList>
    </citation>
    <scope>NUCLEOTIDE SEQUENCE [LARGE SCALE GENOMIC DNA]</scope>
    <source>
        <strain evidence="2">ATCC 27899 / PCC 7122</strain>
    </source>
</reference>
<dbReference type="AlphaFoldDB" id="K9ZI79"/>
<dbReference type="KEGG" id="acy:Anacy_2815"/>
<dbReference type="HOGENOM" id="CLU_1118342_0_0_3"/>
<proteinExistence type="predicted"/>
<dbReference type="eggNOG" id="ENOG502ZSK8">
    <property type="taxonomic scope" value="Bacteria"/>
</dbReference>
<protein>
    <submittedName>
        <fullName evidence="1">Uncharacterized protein</fullName>
    </submittedName>
</protein>
<name>K9ZI79_ANACC</name>
<evidence type="ECO:0000313" key="2">
    <source>
        <dbReference type="Proteomes" id="UP000010474"/>
    </source>
</evidence>
<dbReference type="OrthoDB" id="2858884at2"/>
<dbReference type="Proteomes" id="UP000010474">
    <property type="component" value="Chromosome"/>
</dbReference>
<keyword evidence="2" id="KW-1185">Reference proteome</keyword>
<gene>
    <name evidence="1" type="ordered locus">Anacy_2815</name>
</gene>
<dbReference type="PATRIC" id="fig|272123.3.peg.3076"/>
<dbReference type="RefSeq" id="WP_015214880.1">
    <property type="nucleotide sequence ID" value="NC_019771.1"/>
</dbReference>
<evidence type="ECO:0000313" key="1">
    <source>
        <dbReference type="EMBL" id="AFZ58247.1"/>
    </source>
</evidence>